<dbReference type="EMBL" id="SMFL01000004">
    <property type="protein sequence ID" value="TDE15619.1"/>
    <property type="molecule type" value="Genomic_DNA"/>
</dbReference>
<protein>
    <submittedName>
        <fullName evidence="2">Serine/threonine protein kinase</fullName>
    </submittedName>
</protein>
<dbReference type="PANTHER" id="PTHR35801">
    <property type="entry name" value="PHOSPHOSERINE PHOSPHATASE RSBX"/>
    <property type="match status" value="1"/>
</dbReference>
<dbReference type="Pfam" id="PF07228">
    <property type="entry name" value="SpoIIE"/>
    <property type="match status" value="1"/>
</dbReference>
<dbReference type="RefSeq" id="WP_131958881.1">
    <property type="nucleotide sequence ID" value="NZ_SMFL01000004.1"/>
</dbReference>
<keyword evidence="3" id="KW-1185">Reference proteome</keyword>
<evidence type="ECO:0000259" key="1">
    <source>
        <dbReference type="SMART" id="SM00331"/>
    </source>
</evidence>
<dbReference type="Pfam" id="PF13581">
    <property type="entry name" value="HATPase_c_2"/>
    <property type="match status" value="1"/>
</dbReference>
<feature type="domain" description="PPM-type phosphatase" evidence="1">
    <location>
        <begin position="142"/>
        <end position="335"/>
    </location>
</feature>
<keyword evidence="2" id="KW-0723">Serine/threonine-protein kinase</keyword>
<dbReference type="InterPro" id="IPR001932">
    <property type="entry name" value="PPM-type_phosphatase-like_dom"/>
</dbReference>
<dbReference type="Gene3D" id="3.60.40.10">
    <property type="entry name" value="PPM-type phosphatase domain"/>
    <property type="match status" value="1"/>
</dbReference>
<dbReference type="SUPFAM" id="SSF55874">
    <property type="entry name" value="ATPase domain of HSP90 chaperone/DNA topoisomerase II/histidine kinase"/>
    <property type="match status" value="1"/>
</dbReference>
<reference evidence="2 3" key="1">
    <citation type="submission" date="2019-03" db="EMBL/GenBank/DDBJ databases">
        <title>Dyadobacter AR-3-6 sp. nov., isolated from arctic soil.</title>
        <authorList>
            <person name="Chaudhary D.K."/>
        </authorList>
    </citation>
    <scope>NUCLEOTIDE SEQUENCE [LARGE SCALE GENOMIC DNA]</scope>
    <source>
        <strain evidence="2 3">AR-3-6</strain>
    </source>
</reference>
<dbReference type="InterPro" id="IPR039248">
    <property type="entry name" value="Ptase_RsbX"/>
</dbReference>
<keyword evidence="2" id="KW-0808">Transferase</keyword>
<proteinExistence type="predicted"/>
<gene>
    <name evidence="2" type="ORF">E0F88_14050</name>
</gene>
<accession>A0A4R5DN56</accession>
<dbReference type="Proteomes" id="UP000294850">
    <property type="component" value="Unassembled WGS sequence"/>
</dbReference>
<name>A0A4R5DN56_9BACT</name>
<dbReference type="InterPro" id="IPR036890">
    <property type="entry name" value="HATPase_C_sf"/>
</dbReference>
<sequence length="336" mass="36973">MDNYKQQVFSLTDRSYLNILKKDILKIGQKVELSPKKLAELDLIVSEIATNLLKHAGGGEIIVRPLIDPNNRGVELLSIDKGPGMTDPAKMIEDGVSTTNTLGHGLGSIKRLSDQFQLYSVKGWGTVLLSRIFQQPPVSFPVSKIGVYPIVLNKPGETVCGDAYAFKFNPYFVKVMLADGLGHGPLANQASEKACEVFRKSTFNNPSDIINDIHKQVKDTRGLVATAAVYDIVNKNWKICGVGNISTRLCNAITSKTHMPYNGIVGMNISSRLESQTIQNETGGYMVFCSDGISTRWETSKHPSVFKYDLSILAAIIYKDFARHSDDMSVVVVKVN</sequence>
<comment type="caution">
    <text evidence="2">The sequence shown here is derived from an EMBL/GenBank/DDBJ whole genome shotgun (WGS) entry which is preliminary data.</text>
</comment>
<dbReference type="PANTHER" id="PTHR35801:SF1">
    <property type="entry name" value="PHOSPHOSERINE PHOSPHATASE RSBX"/>
    <property type="match status" value="1"/>
</dbReference>
<evidence type="ECO:0000313" key="2">
    <source>
        <dbReference type="EMBL" id="TDE15619.1"/>
    </source>
</evidence>
<evidence type="ECO:0000313" key="3">
    <source>
        <dbReference type="Proteomes" id="UP000294850"/>
    </source>
</evidence>
<dbReference type="GO" id="GO:0004674">
    <property type="term" value="F:protein serine/threonine kinase activity"/>
    <property type="evidence" value="ECO:0007669"/>
    <property type="project" value="UniProtKB-KW"/>
</dbReference>
<dbReference type="AlphaFoldDB" id="A0A4R5DN56"/>
<dbReference type="OrthoDB" id="479131at2"/>
<dbReference type="CDD" id="cd16934">
    <property type="entry name" value="HATPase_RsbT-like"/>
    <property type="match status" value="1"/>
</dbReference>
<dbReference type="Gene3D" id="3.30.565.10">
    <property type="entry name" value="Histidine kinase-like ATPase, C-terminal domain"/>
    <property type="match status" value="1"/>
</dbReference>
<dbReference type="SUPFAM" id="SSF81606">
    <property type="entry name" value="PP2C-like"/>
    <property type="match status" value="1"/>
</dbReference>
<organism evidence="2 3">
    <name type="scientific">Dyadobacter psychrotolerans</name>
    <dbReference type="NCBI Taxonomy" id="2541721"/>
    <lineage>
        <taxon>Bacteria</taxon>
        <taxon>Pseudomonadati</taxon>
        <taxon>Bacteroidota</taxon>
        <taxon>Cytophagia</taxon>
        <taxon>Cytophagales</taxon>
        <taxon>Spirosomataceae</taxon>
        <taxon>Dyadobacter</taxon>
    </lineage>
</organism>
<dbReference type="SMART" id="SM00331">
    <property type="entry name" value="PP2C_SIG"/>
    <property type="match status" value="1"/>
</dbReference>
<dbReference type="InterPro" id="IPR036457">
    <property type="entry name" value="PPM-type-like_dom_sf"/>
</dbReference>
<dbReference type="InterPro" id="IPR003594">
    <property type="entry name" value="HATPase_dom"/>
</dbReference>
<keyword evidence="2" id="KW-0418">Kinase</keyword>